<dbReference type="GO" id="GO:0032580">
    <property type="term" value="C:Golgi cisterna membrane"/>
    <property type="evidence" value="ECO:0007669"/>
    <property type="project" value="UniProtKB-SubCell"/>
</dbReference>
<dbReference type="CDD" id="cd11301">
    <property type="entry name" value="Fut1_Fut2_like"/>
    <property type="match status" value="1"/>
</dbReference>
<evidence type="ECO:0000256" key="1">
    <source>
        <dbReference type="ARBA" id="ARBA00022676"/>
    </source>
</evidence>
<dbReference type="GO" id="GO:0008107">
    <property type="term" value="F:galactoside 2-alpha-L-fucosyltransferase activity"/>
    <property type="evidence" value="ECO:0007669"/>
    <property type="project" value="InterPro"/>
</dbReference>
<dbReference type="PANTHER" id="PTHR11927:SF9">
    <property type="entry name" value="L-FUCOSYLTRANSFERASE"/>
    <property type="match status" value="1"/>
</dbReference>
<keyword evidence="3" id="KW-0735">Signal-anchor</keyword>
<gene>
    <name evidence="4" type="ORF">CAPTEDRAFT_118680</name>
</gene>
<dbReference type="EMBL" id="KB311733">
    <property type="protein sequence ID" value="ELT88678.1"/>
    <property type="molecule type" value="Genomic_DNA"/>
</dbReference>
<keyword evidence="6" id="KW-1185">Reference proteome</keyword>
<reference evidence="4 6" key="2">
    <citation type="journal article" date="2013" name="Nature">
        <title>Insights into bilaterian evolution from three spiralian genomes.</title>
        <authorList>
            <person name="Simakov O."/>
            <person name="Marletaz F."/>
            <person name="Cho S.J."/>
            <person name="Edsinger-Gonzales E."/>
            <person name="Havlak P."/>
            <person name="Hellsten U."/>
            <person name="Kuo D.H."/>
            <person name="Larsson T."/>
            <person name="Lv J."/>
            <person name="Arendt D."/>
            <person name="Savage R."/>
            <person name="Osoegawa K."/>
            <person name="de Jong P."/>
            <person name="Grimwood J."/>
            <person name="Chapman J.A."/>
            <person name="Shapiro H."/>
            <person name="Aerts A."/>
            <person name="Otillar R.P."/>
            <person name="Terry A.Y."/>
            <person name="Boore J.L."/>
            <person name="Grigoriev I.V."/>
            <person name="Lindberg D.R."/>
            <person name="Seaver E.C."/>
            <person name="Weisblat D.A."/>
            <person name="Putnam N.H."/>
            <person name="Rokhsar D.S."/>
        </authorList>
    </citation>
    <scope>NUCLEOTIDE SEQUENCE</scope>
    <source>
        <strain evidence="4 6">I ESC-2004</strain>
    </source>
</reference>
<organism evidence="4">
    <name type="scientific">Capitella teleta</name>
    <name type="common">Polychaete worm</name>
    <dbReference type="NCBI Taxonomy" id="283909"/>
    <lineage>
        <taxon>Eukaryota</taxon>
        <taxon>Metazoa</taxon>
        <taxon>Spiralia</taxon>
        <taxon>Lophotrochozoa</taxon>
        <taxon>Annelida</taxon>
        <taxon>Polychaeta</taxon>
        <taxon>Sedentaria</taxon>
        <taxon>Scolecida</taxon>
        <taxon>Capitellidae</taxon>
        <taxon>Capitella</taxon>
    </lineage>
</organism>
<dbReference type="OrthoDB" id="3226at2759"/>
<keyword evidence="3" id="KW-0333">Golgi apparatus</keyword>
<comment type="similarity">
    <text evidence="3">Belongs to the glycosyltransferase 11 family.</text>
</comment>
<reference evidence="5" key="3">
    <citation type="submission" date="2015-06" db="UniProtKB">
        <authorList>
            <consortium name="EnsemblMetazoa"/>
        </authorList>
    </citation>
    <scope>IDENTIFICATION</scope>
</reference>
<evidence type="ECO:0000256" key="3">
    <source>
        <dbReference type="RuleBase" id="RU363129"/>
    </source>
</evidence>
<dbReference type="Pfam" id="PF01531">
    <property type="entry name" value="Glyco_transf_11"/>
    <property type="match status" value="1"/>
</dbReference>
<keyword evidence="3" id="KW-0325">Glycoprotein</keyword>
<dbReference type="OMA" id="FRGNCES"/>
<accession>R7T611</accession>
<sequence>MNIELSGYYHSFKYFTEIEDDIRREFTFKESIQNKVNQFIQKSMVGYENYTKVGIHVRRGDFLREDAQKFGDAVATPEYMEKSMKFFQEKFPRVWFFAAGNGGDWTKENVKADHVAFSEDFSPFEDLALLSSCDHTIATVGTFSWWAAWLTNGITTYFEGFPVPNTRLGNRYIKEDYIPPNWIAMK</sequence>
<evidence type="ECO:0000256" key="2">
    <source>
        <dbReference type="ARBA" id="ARBA00022679"/>
    </source>
</evidence>
<keyword evidence="1 3" id="KW-0328">Glycosyltransferase</keyword>
<keyword evidence="2 3" id="KW-0808">Transferase</keyword>
<dbReference type="GO" id="GO:0005975">
    <property type="term" value="P:carbohydrate metabolic process"/>
    <property type="evidence" value="ECO:0007669"/>
    <property type="project" value="InterPro"/>
</dbReference>
<protein>
    <recommendedName>
        <fullName evidence="3">L-Fucosyltransferase</fullName>
        <ecNumber evidence="3">2.4.1.-</ecNumber>
    </recommendedName>
</protein>
<comment type="pathway">
    <text evidence="3">Protein modification; protein glycosylation.</text>
</comment>
<comment type="subcellular location">
    <subcellularLocation>
        <location evidence="3">Golgi apparatus</location>
        <location evidence="3">Golgi stack membrane</location>
        <topology evidence="3">Single-pass type II membrane protein</topology>
    </subcellularLocation>
</comment>
<dbReference type="HOGENOM" id="CLU_043399_5_0_1"/>
<dbReference type="EnsemblMetazoa" id="CapteT118680">
    <property type="protein sequence ID" value="CapteP118680"/>
    <property type="gene ID" value="CapteG118680"/>
</dbReference>
<evidence type="ECO:0000313" key="5">
    <source>
        <dbReference type="EnsemblMetazoa" id="CapteP118680"/>
    </source>
</evidence>
<proteinExistence type="inferred from homology"/>
<dbReference type="EMBL" id="AMQN01003394">
    <property type="status" value="NOT_ANNOTATED_CDS"/>
    <property type="molecule type" value="Genomic_DNA"/>
</dbReference>
<evidence type="ECO:0000313" key="4">
    <source>
        <dbReference type="EMBL" id="ELT88678.1"/>
    </source>
</evidence>
<dbReference type="EC" id="2.4.1.-" evidence="3"/>
<dbReference type="STRING" id="283909.R7T611"/>
<evidence type="ECO:0000313" key="6">
    <source>
        <dbReference type="Proteomes" id="UP000014760"/>
    </source>
</evidence>
<dbReference type="Proteomes" id="UP000014760">
    <property type="component" value="Unassembled WGS sequence"/>
</dbReference>
<reference evidence="6" key="1">
    <citation type="submission" date="2012-12" db="EMBL/GenBank/DDBJ databases">
        <authorList>
            <person name="Hellsten U."/>
            <person name="Grimwood J."/>
            <person name="Chapman J.A."/>
            <person name="Shapiro H."/>
            <person name="Aerts A."/>
            <person name="Otillar R.P."/>
            <person name="Terry A.Y."/>
            <person name="Boore J.L."/>
            <person name="Simakov O."/>
            <person name="Marletaz F."/>
            <person name="Cho S.-J."/>
            <person name="Edsinger-Gonzales E."/>
            <person name="Havlak P."/>
            <person name="Kuo D.-H."/>
            <person name="Larsson T."/>
            <person name="Lv J."/>
            <person name="Arendt D."/>
            <person name="Savage R."/>
            <person name="Osoegawa K."/>
            <person name="de Jong P."/>
            <person name="Lindberg D.R."/>
            <person name="Seaver E.C."/>
            <person name="Weisblat D.A."/>
            <person name="Putnam N.H."/>
            <person name="Grigoriev I.V."/>
            <person name="Rokhsar D.S."/>
        </authorList>
    </citation>
    <scope>NUCLEOTIDE SEQUENCE</scope>
    <source>
        <strain evidence="6">I ESC-2004</strain>
    </source>
</reference>
<keyword evidence="3" id="KW-0812">Transmembrane</keyword>
<dbReference type="UniPathway" id="UPA00378"/>
<dbReference type="PANTHER" id="PTHR11927">
    <property type="entry name" value="GALACTOSIDE 2-L-FUCOSYLTRANSFERASE"/>
    <property type="match status" value="1"/>
</dbReference>
<dbReference type="AlphaFoldDB" id="R7T611"/>
<dbReference type="InterPro" id="IPR002516">
    <property type="entry name" value="Glyco_trans_11"/>
</dbReference>
<name>R7T611_CAPTE</name>